<dbReference type="PRINTS" id="PR00039">
    <property type="entry name" value="HTHLYSR"/>
</dbReference>
<gene>
    <name evidence="6" type="ORF">GCM10010302_75290</name>
</gene>
<evidence type="ECO:0000259" key="5">
    <source>
        <dbReference type="PROSITE" id="PS50931"/>
    </source>
</evidence>
<sequence>MDLSLLRTFLAVYRAGSLTAAARQVGLSQPTVTAQVRALEEELGQQLFQRLPRGVAPTTVADELAGEVASHIDALAAVAERGLAARDPFARPLHLAGPAELTCSRVLPALAPLTDQGLKLRVSLGLSDELLAGLTEARFDLVVSTVRPRGRAIAATPLADEEFILVAAPRWADRIDREELAEQGPGALRGVPLVSYAEDLPIIRRYWRTVFGTRPTGSAVVVVPDLRGVLAATTAGAGISVLPGYLCARELDSGALVALLAPEVPPINTLYVATRAGTEHAPHLAAVRSHLLMQARLW</sequence>
<dbReference type="Gene3D" id="1.10.10.10">
    <property type="entry name" value="Winged helix-like DNA-binding domain superfamily/Winged helix DNA-binding domain"/>
    <property type="match status" value="1"/>
</dbReference>
<feature type="domain" description="HTH lysR-type" evidence="5">
    <location>
        <begin position="1"/>
        <end position="58"/>
    </location>
</feature>
<dbReference type="PANTHER" id="PTHR30126:SF39">
    <property type="entry name" value="HTH-TYPE TRANSCRIPTIONAL REGULATOR CYSL"/>
    <property type="match status" value="1"/>
</dbReference>
<proteinExistence type="inferred from homology"/>
<keyword evidence="7" id="KW-1185">Reference proteome</keyword>
<dbReference type="SUPFAM" id="SSF46785">
    <property type="entry name" value="Winged helix' DNA-binding domain"/>
    <property type="match status" value="1"/>
</dbReference>
<keyword evidence="2" id="KW-0805">Transcription regulation</keyword>
<dbReference type="Proteomes" id="UP001501867">
    <property type="component" value="Unassembled WGS sequence"/>
</dbReference>
<evidence type="ECO:0000256" key="3">
    <source>
        <dbReference type="ARBA" id="ARBA00023125"/>
    </source>
</evidence>
<keyword evidence="3" id="KW-0238">DNA-binding</keyword>
<dbReference type="InterPro" id="IPR005119">
    <property type="entry name" value="LysR_subst-bd"/>
</dbReference>
<dbReference type="SUPFAM" id="SSF53850">
    <property type="entry name" value="Periplasmic binding protein-like II"/>
    <property type="match status" value="1"/>
</dbReference>
<accession>A0ABP3FT07</accession>
<dbReference type="PROSITE" id="PS50931">
    <property type="entry name" value="HTH_LYSR"/>
    <property type="match status" value="1"/>
</dbReference>
<protein>
    <submittedName>
        <fullName evidence="6">LysR family transcriptional regulator</fullName>
    </submittedName>
</protein>
<dbReference type="InterPro" id="IPR036390">
    <property type="entry name" value="WH_DNA-bd_sf"/>
</dbReference>
<dbReference type="Pfam" id="PF00126">
    <property type="entry name" value="HTH_1"/>
    <property type="match status" value="1"/>
</dbReference>
<reference evidence="7" key="1">
    <citation type="journal article" date="2019" name="Int. J. Syst. Evol. Microbiol.">
        <title>The Global Catalogue of Microorganisms (GCM) 10K type strain sequencing project: providing services to taxonomists for standard genome sequencing and annotation.</title>
        <authorList>
            <consortium name="The Broad Institute Genomics Platform"/>
            <consortium name="The Broad Institute Genome Sequencing Center for Infectious Disease"/>
            <person name="Wu L."/>
            <person name="Ma J."/>
        </authorList>
    </citation>
    <scope>NUCLEOTIDE SEQUENCE [LARGE SCALE GENOMIC DNA]</scope>
    <source>
        <strain evidence="7">JCM 4505</strain>
    </source>
</reference>
<organism evidence="6 7">
    <name type="scientific">Streptomyces polychromogenes</name>
    <dbReference type="NCBI Taxonomy" id="67342"/>
    <lineage>
        <taxon>Bacteria</taxon>
        <taxon>Bacillati</taxon>
        <taxon>Actinomycetota</taxon>
        <taxon>Actinomycetes</taxon>
        <taxon>Kitasatosporales</taxon>
        <taxon>Streptomycetaceae</taxon>
        <taxon>Streptomyces</taxon>
    </lineage>
</organism>
<evidence type="ECO:0000256" key="4">
    <source>
        <dbReference type="ARBA" id="ARBA00023163"/>
    </source>
</evidence>
<keyword evidence="4" id="KW-0804">Transcription</keyword>
<dbReference type="InterPro" id="IPR036388">
    <property type="entry name" value="WH-like_DNA-bd_sf"/>
</dbReference>
<dbReference type="Gene3D" id="3.40.190.290">
    <property type="match status" value="1"/>
</dbReference>
<dbReference type="PANTHER" id="PTHR30126">
    <property type="entry name" value="HTH-TYPE TRANSCRIPTIONAL REGULATOR"/>
    <property type="match status" value="1"/>
</dbReference>
<dbReference type="InterPro" id="IPR000847">
    <property type="entry name" value="LysR_HTH_N"/>
</dbReference>
<comment type="caution">
    <text evidence="6">The sequence shown here is derived from an EMBL/GenBank/DDBJ whole genome shotgun (WGS) entry which is preliminary data.</text>
</comment>
<evidence type="ECO:0000313" key="7">
    <source>
        <dbReference type="Proteomes" id="UP001501867"/>
    </source>
</evidence>
<dbReference type="EMBL" id="BAAABV010000038">
    <property type="protein sequence ID" value="GAA0325115.1"/>
    <property type="molecule type" value="Genomic_DNA"/>
</dbReference>
<dbReference type="CDD" id="cd05466">
    <property type="entry name" value="PBP2_LTTR_substrate"/>
    <property type="match status" value="1"/>
</dbReference>
<evidence type="ECO:0000313" key="6">
    <source>
        <dbReference type="EMBL" id="GAA0325115.1"/>
    </source>
</evidence>
<evidence type="ECO:0000256" key="2">
    <source>
        <dbReference type="ARBA" id="ARBA00023015"/>
    </source>
</evidence>
<dbReference type="Pfam" id="PF03466">
    <property type="entry name" value="LysR_substrate"/>
    <property type="match status" value="1"/>
</dbReference>
<evidence type="ECO:0000256" key="1">
    <source>
        <dbReference type="ARBA" id="ARBA00009437"/>
    </source>
</evidence>
<comment type="similarity">
    <text evidence="1">Belongs to the LysR transcriptional regulatory family.</text>
</comment>
<name>A0ABP3FT07_9ACTN</name>